<evidence type="ECO:0000313" key="3">
    <source>
        <dbReference type="Proteomes" id="UP000321832"/>
    </source>
</evidence>
<dbReference type="EMBL" id="VOPW01000001">
    <property type="protein sequence ID" value="TXC65543.1"/>
    <property type="molecule type" value="Genomic_DNA"/>
</dbReference>
<dbReference type="Proteomes" id="UP000321832">
    <property type="component" value="Unassembled WGS sequence"/>
</dbReference>
<name>A0A5C6TY54_9BURK</name>
<organism evidence="2 3">
    <name type="scientific">Piscinibacter aquaticus</name>
    <dbReference type="NCBI Taxonomy" id="392597"/>
    <lineage>
        <taxon>Bacteria</taxon>
        <taxon>Pseudomonadati</taxon>
        <taxon>Pseudomonadota</taxon>
        <taxon>Betaproteobacteria</taxon>
        <taxon>Burkholderiales</taxon>
        <taxon>Sphaerotilaceae</taxon>
        <taxon>Piscinibacter</taxon>
    </lineage>
</organism>
<proteinExistence type="predicted"/>
<accession>A0A5C6TY54</accession>
<feature type="domain" description="Carrier" evidence="1">
    <location>
        <begin position="1"/>
        <end position="81"/>
    </location>
</feature>
<comment type="caution">
    <text evidence="2">The sequence shown here is derived from an EMBL/GenBank/DDBJ whole genome shotgun (WGS) entry which is preliminary data.</text>
</comment>
<dbReference type="Gene3D" id="1.10.1200.10">
    <property type="entry name" value="ACP-like"/>
    <property type="match status" value="1"/>
</dbReference>
<dbReference type="SUPFAM" id="SSF47336">
    <property type="entry name" value="ACP-like"/>
    <property type="match status" value="1"/>
</dbReference>
<keyword evidence="3" id="KW-1185">Reference proteome</keyword>
<protein>
    <submittedName>
        <fullName evidence="2">Acyl carrier protein</fullName>
    </submittedName>
</protein>
<evidence type="ECO:0000313" key="2">
    <source>
        <dbReference type="EMBL" id="TXC65543.1"/>
    </source>
</evidence>
<sequence>MSDIKAQVRQYIADNFMFGAGARVPGDSESFLEHHVLDSTGFLELVAHLEERYGIQVADEEMIPENLDSLDAIAAFVARKQGR</sequence>
<dbReference type="PROSITE" id="PS50075">
    <property type="entry name" value="CARRIER"/>
    <property type="match status" value="1"/>
</dbReference>
<gene>
    <name evidence="2" type="ORF">FSC37_03795</name>
</gene>
<dbReference type="InterPro" id="IPR009081">
    <property type="entry name" value="PP-bd_ACP"/>
</dbReference>
<dbReference type="AlphaFoldDB" id="A0A5C6TY54"/>
<dbReference type="Pfam" id="PF00550">
    <property type="entry name" value="PP-binding"/>
    <property type="match status" value="1"/>
</dbReference>
<evidence type="ECO:0000259" key="1">
    <source>
        <dbReference type="PROSITE" id="PS50075"/>
    </source>
</evidence>
<dbReference type="InterPro" id="IPR036736">
    <property type="entry name" value="ACP-like_sf"/>
</dbReference>
<reference evidence="2 3" key="1">
    <citation type="submission" date="2019-08" db="EMBL/GenBank/DDBJ databases">
        <authorList>
            <person name="Khan S.A."/>
            <person name="Jeon C.O."/>
            <person name="Jeong S.E."/>
        </authorList>
    </citation>
    <scope>NUCLEOTIDE SEQUENCE [LARGE SCALE GENOMIC DNA]</scope>
    <source>
        <strain evidence="3">IMCC1728</strain>
    </source>
</reference>